<accession>A0A0W1AAX5</accession>
<organism evidence="1 2">
    <name type="scientific">Legionella waltersii</name>
    <dbReference type="NCBI Taxonomy" id="66969"/>
    <lineage>
        <taxon>Bacteria</taxon>
        <taxon>Pseudomonadati</taxon>
        <taxon>Pseudomonadota</taxon>
        <taxon>Gammaproteobacteria</taxon>
        <taxon>Legionellales</taxon>
        <taxon>Legionellaceae</taxon>
        <taxon>Legionella</taxon>
    </lineage>
</organism>
<keyword evidence="2" id="KW-1185">Reference proteome</keyword>
<gene>
    <name evidence="1" type="ORF">Lwal_1894</name>
</gene>
<proteinExistence type="predicted"/>
<protein>
    <submittedName>
        <fullName evidence="1">Uncharacterized protein</fullName>
    </submittedName>
</protein>
<comment type="caution">
    <text evidence="1">The sequence shown here is derived from an EMBL/GenBank/DDBJ whole genome shotgun (WGS) entry which is preliminary data.</text>
</comment>
<sequence>MTAGNYLEILLKFKLKKTIDMQDNSVQSSQAHGFKQDIEIIFSNLAIMNSILTIRKCMNRSMKLIMSSLILCASSSHAQIIVTLANNNSCENITGDWSGQGSAYNWLLGTCKYHGKGTISALDGQGNFTLLINADKDSGTVICPEHHTETLKGTCNNSVVTIKTDYGNITGNFTNESGNAKGTLTVSPGMDADILVQFKKN</sequence>
<dbReference type="PATRIC" id="fig|66969.6.peg.2059"/>
<reference evidence="1 2" key="1">
    <citation type="submission" date="2015-11" db="EMBL/GenBank/DDBJ databases">
        <title>Genomic analysis of 38 Legionella species identifies large and diverse effector repertoires.</title>
        <authorList>
            <person name="Burstein D."/>
            <person name="Amaro F."/>
            <person name="Zusman T."/>
            <person name="Lifshitz Z."/>
            <person name="Cohen O."/>
            <person name="Gilbert J.A."/>
            <person name="Pupko T."/>
            <person name="Shuman H.A."/>
            <person name="Segal G."/>
        </authorList>
    </citation>
    <scope>NUCLEOTIDE SEQUENCE [LARGE SCALE GENOMIC DNA]</scope>
    <source>
        <strain evidence="1 2">ATCC 51914</strain>
    </source>
</reference>
<evidence type="ECO:0000313" key="1">
    <source>
        <dbReference type="EMBL" id="KTD78459.1"/>
    </source>
</evidence>
<dbReference type="EMBL" id="LNZB01000041">
    <property type="protein sequence ID" value="KTD78459.1"/>
    <property type="molecule type" value="Genomic_DNA"/>
</dbReference>
<evidence type="ECO:0000313" key="2">
    <source>
        <dbReference type="Proteomes" id="UP000054729"/>
    </source>
</evidence>
<name>A0A0W1AAX5_9GAMM</name>
<dbReference type="Proteomes" id="UP000054729">
    <property type="component" value="Unassembled WGS sequence"/>
</dbReference>
<dbReference type="AlphaFoldDB" id="A0A0W1AAX5"/>
<dbReference type="STRING" id="66969.Lwal_1894"/>